<organism evidence="2 3">
    <name type="scientific">Haloferula rosea</name>
    <dbReference type="NCBI Taxonomy" id="490093"/>
    <lineage>
        <taxon>Bacteria</taxon>
        <taxon>Pseudomonadati</taxon>
        <taxon>Verrucomicrobiota</taxon>
        <taxon>Verrucomicrobiia</taxon>
        <taxon>Verrucomicrobiales</taxon>
        <taxon>Verrucomicrobiaceae</taxon>
        <taxon>Haloferula</taxon>
    </lineage>
</organism>
<protein>
    <submittedName>
        <fullName evidence="2">Uncharacterized protein</fullName>
    </submittedName>
</protein>
<proteinExistence type="predicted"/>
<name>A0A934VDU6_9BACT</name>
<dbReference type="Proteomes" id="UP000658278">
    <property type="component" value="Unassembled WGS sequence"/>
</dbReference>
<dbReference type="AlphaFoldDB" id="A0A934VDU6"/>
<evidence type="ECO:0000313" key="2">
    <source>
        <dbReference type="EMBL" id="MBK1826639.1"/>
    </source>
</evidence>
<accession>A0A934VDU6</accession>
<sequence>MKRSCSTLVFSLFALVAGAAEVRWAATGTVGSVSGTGFAGTGVTAGDAVELEMTYDSNAEVKALSFLPILGALNGRAQFIGDIDLSVRVLINGQEWSGELPTTVGSLNVLSSNCWDFASNPDVFSVDLDTEAGGTFPSFPVNEEGLSKEIKLEFADRTSPAELFEVHVLPDNLSQVCEMTSATGSVSAGTSTIAFTLDPETVRITLPPVQASISKVEGGIQMTWDSEVGKSYRLEGTSDLKVWSIEGVYGGTGLPLQPIFNPFGTYDKRFYRVVEQ</sequence>
<gene>
    <name evidence="2" type="ORF">JIN81_06390</name>
</gene>
<reference evidence="2" key="1">
    <citation type="submission" date="2021-01" db="EMBL/GenBank/DDBJ databases">
        <title>Modified the classification status of verrucomicrobia.</title>
        <authorList>
            <person name="Feng X."/>
        </authorList>
    </citation>
    <scope>NUCLEOTIDE SEQUENCE</scope>
    <source>
        <strain evidence="2">KCTC 22201</strain>
    </source>
</reference>
<dbReference type="EMBL" id="JAENII010000004">
    <property type="protein sequence ID" value="MBK1826639.1"/>
    <property type="molecule type" value="Genomic_DNA"/>
</dbReference>
<keyword evidence="3" id="KW-1185">Reference proteome</keyword>
<comment type="caution">
    <text evidence="2">The sequence shown here is derived from an EMBL/GenBank/DDBJ whole genome shotgun (WGS) entry which is preliminary data.</text>
</comment>
<feature type="signal peptide" evidence="1">
    <location>
        <begin position="1"/>
        <end position="19"/>
    </location>
</feature>
<keyword evidence="1" id="KW-0732">Signal</keyword>
<feature type="chain" id="PRO_5037164959" evidence="1">
    <location>
        <begin position="20"/>
        <end position="276"/>
    </location>
</feature>
<evidence type="ECO:0000313" key="3">
    <source>
        <dbReference type="Proteomes" id="UP000658278"/>
    </source>
</evidence>
<evidence type="ECO:0000256" key="1">
    <source>
        <dbReference type="SAM" id="SignalP"/>
    </source>
</evidence>
<dbReference type="RefSeq" id="WP_200277789.1">
    <property type="nucleotide sequence ID" value="NZ_JAENII010000004.1"/>
</dbReference>